<evidence type="ECO:0000256" key="1">
    <source>
        <dbReference type="SAM" id="Phobius"/>
    </source>
</evidence>
<protein>
    <submittedName>
        <fullName evidence="2">Uncharacterized protein</fullName>
    </submittedName>
</protein>
<evidence type="ECO:0000313" key="2">
    <source>
        <dbReference type="EMBL" id="KYQ48782.1"/>
    </source>
</evidence>
<feature type="transmembrane region" description="Helical" evidence="1">
    <location>
        <begin position="24"/>
        <end position="42"/>
    </location>
</feature>
<dbReference type="Proteomes" id="UP000075809">
    <property type="component" value="Unassembled WGS sequence"/>
</dbReference>
<keyword evidence="1" id="KW-0812">Transmembrane</keyword>
<keyword evidence="1" id="KW-1133">Transmembrane helix</keyword>
<proteinExistence type="predicted"/>
<dbReference type="AlphaFoldDB" id="A0A151WLL9"/>
<dbReference type="EMBL" id="KQ982959">
    <property type="protein sequence ID" value="KYQ48782.1"/>
    <property type="molecule type" value="Genomic_DNA"/>
</dbReference>
<name>A0A151WLL9_9HYME</name>
<gene>
    <name evidence="2" type="ORF">ALC60_12288</name>
</gene>
<keyword evidence="3" id="KW-1185">Reference proteome</keyword>
<organism evidence="2 3">
    <name type="scientific">Mycetomoellerius zeteki</name>
    <dbReference type="NCBI Taxonomy" id="64791"/>
    <lineage>
        <taxon>Eukaryota</taxon>
        <taxon>Metazoa</taxon>
        <taxon>Ecdysozoa</taxon>
        <taxon>Arthropoda</taxon>
        <taxon>Hexapoda</taxon>
        <taxon>Insecta</taxon>
        <taxon>Pterygota</taxon>
        <taxon>Neoptera</taxon>
        <taxon>Endopterygota</taxon>
        <taxon>Hymenoptera</taxon>
        <taxon>Apocrita</taxon>
        <taxon>Aculeata</taxon>
        <taxon>Formicoidea</taxon>
        <taxon>Formicidae</taxon>
        <taxon>Myrmicinae</taxon>
        <taxon>Mycetomoellerius</taxon>
    </lineage>
</organism>
<sequence>MNTGRRTDTCDQPESRCVISRPRIFSLHFGNALVAFLVALVHRDLHLRGVARQFMDTHAQASQLDICRLPSYVYHRYRKRAAISRANNSGYGSAIIAAAVTSLSAT</sequence>
<reference evidence="2 3" key="1">
    <citation type="submission" date="2015-09" db="EMBL/GenBank/DDBJ databases">
        <title>Trachymyrmex zeteki WGS genome.</title>
        <authorList>
            <person name="Nygaard S."/>
            <person name="Hu H."/>
            <person name="Boomsma J."/>
            <person name="Zhang G."/>
        </authorList>
    </citation>
    <scope>NUCLEOTIDE SEQUENCE [LARGE SCALE GENOMIC DNA]</scope>
    <source>
        <strain evidence="2">Tzet28-1</strain>
        <tissue evidence="2">Whole body</tissue>
    </source>
</reference>
<evidence type="ECO:0000313" key="3">
    <source>
        <dbReference type="Proteomes" id="UP000075809"/>
    </source>
</evidence>
<keyword evidence="1" id="KW-0472">Membrane</keyword>
<accession>A0A151WLL9</accession>